<evidence type="ECO:0000256" key="1">
    <source>
        <dbReference type="SAM" id="MobiDB-lite"/>
    </source>
</evidence>
<dbReference type="Proteomes" id="UP000737018">
    <property type="component" value="Unassembled WGS sequence"/>
</dbReference>
<dbReference type="EMBL" id="JRKL02007166">
    <property type="protein sequence ID" value="KAF3948036.1"/>
    <property type="molecule type" value="Genomic_DNA"/>
</dbReference>
<gene>
    <name evidence="2" type="ORF">CMV_025914</name>
</gene>
<comment type="caution">
    <text evidence="2">The sequence shown here is derived from an EMBL/GenBank/DDBJ whole genome shotgun (WGS) entry which is preliminary data.</text>
</comment>
<accession>A0A8J4QCJ0</accession>
<feature type="region of interest" description="Disordered" evidence="1">
    <location>
        <begin position="50"/>
        <end position="102"/>
    </location>
</feature>
<feature type="compositionally biased region" description="Basic and acidic residues" evidence="1">
    <location>
        <begin position="79"/>
        <end position="90"/>
    </location>
</feature>
<organism evidence="2 3">
    <name type="scientific">Castanea mollissima</name>
    <name type="common">Chinese chestnut</name>
    <dbReference type="NCBI Taxonomy" id="60419"/>
    <lineage>
        <taxon>Eukaryota</taxon>
        <taxon>Viridiplantae</taxon>
        <taxon>Streptophyta</taxon>
        <taxon>Embryophyta</taxon>
        <taxon>Tracheophyta</taxon>
        <taxon>Spermatophyta</taxon>
        <taxon>Magnoliopsida</taxon>
        <taxon>eudicotyledons</taxon>
        <taxon>Gunneridae</taxon>
        <taxon>Pentapetalae</taxon>
        <taxon>rosids</taxon>
        <taxon>fabids</taxon>
        <taxon>Fagales</taxon>
        <taxon>Fagaceae</taxon>
        <taxon>Castanea</taxon>
    </lineage>
</organism>
<reference evidence="2" key="1">
    <citation type="submission" date="2020-03" db="EMBL/GenBank/DDBJ databases">
        <title>Castanea mollissima Vanexum genome sequencing.</title>
        <authorList>
            <person name="Staton M."/>
        </authorList>
    </citation>
    <scope>NUCLEOTIDE SEQUENCE</scope>
    <source>
        <tissue evidence="2">Leaf</tissue>
    </source>
</reference>
<feature type="compositionally biased region" description="Low complexity" evidence="1">
    <location>
        <begin position="58"/>
        <end position="68"/>
    </location>
</feature>
<proteinExistence type="predicted"/>
<name>A0A8J4QCJ0_9ROSI</name>
<sequence length="102" mass="11988">MKKAVEGLYMEKYVLKFHALNQDVVALLLLEDENKSRSFALSIEDYQNQRRSNHEIHQQQAQQQRRAASTIKKPPTATRESKQKSQRNKDLLTSPHKTQWLL</sequence>
<evidence type="ECO:0000313" key="2">
    <source>
        <dbReference type="EMBL" id="KAF3948036.1"/>
    </source>
</evidence>
<dbReference type="AlphaFoldDB" id="A0A8J4QCJ0"/>
<protein>
    <submittedName>
        <fullName evidence="2">Uncharacterized protein</fullName>
    </submittedName>
</protein>
<keyword evidence="3" id="KW-1185">Reference proteome</keyword>
<evidence type="ECO:0000313" key="3">
    <source>
        <dbReference type="Proteomes" id="UP000737018"/>
    </source>
</evidence>